<organism evidence="3 4">
    <name type="scientific">Zhihengliuella halotolerans</name>
    <dbReference type="NCBI Taxonomy" id="370736"/>
    <lineage>
        <taxon>Bacteria</taxon>
        <taxon>Bacillati</taxon>
        <taxon>Actinomycetota</taxon>
        <taxon>Actinomycetes</taxon>
        <taxon>Micrococcales</taxon>
        <taxon>Micrococcaceae</taxon>
        <taxon>Zhihengliuella</taxon>
    </lineage>
</organism>
<dbReference type="Gene3D" id="3.30.530.20">
    <property type="match status" value="1"/>
</dbReference>
<keyword evidence="4" id="KW-1185">Reference proteome</keyword>
<evidence type="ECO:0000313" key="4">
    <source>
        <dbReference type="Proteomes" id="UP000292685"/>
    </source>
</evidence>
<name>A0A4Q8AFD9_9MICC</name>
<dbReference type="AlphaFoldDB" id="A0A4Q8AFD9"/>
<protein>
    <submittedName>
        <fullName evidence="3">Uncharacterized protein YndB with AHSA1/START domain</fullName>
    </submittedName>
</protein>
<evidence type="ECO:0000313" key="3">
    <source>
        <dbReference type="EMBL" id="RZU62934.1"/>
    </source>
</evidence>
<gene>
    <name evidence="3" type="ORF">EV380_2539</name>
</gene>
<dbReference type="Proteomes" id="UP000292685">
    <property type="component" value="Unassembled WGS sequence"/>
</dbReference>
<feature type="domain" description="Activator of Hsp90 ATPase homologue 1/2-like C-terminal" evidence="2">
    <location>
        <begin position="17"/>
        <end position="152"/>
    </location>
</feature>
<evidence type="ECO:0000259" key="2">
    <source>
        <dbReference type="Pfam" id="PF08327"/>
    </source>
</evidence>
<dbReference type="InterPro" id="IPR023393">
    <property type="entry name" value="START-like_dom_sf"/>
</dbReference>
<sequence length="156" mass="16045">MGGMRIDRASRHIAAGADAVLSAFTEPAAFLAWLPPAGMSGRLERFDPRIGGGFRMVLTYDDPPDGGGKSGADTDTAEARIAELGPRGIVWLVDFPSDDPAASGTMTMVWSLTPDDAGTLVSVEASDVPEAIEPAAHAEGLASSLAQLAAVVVRPA</sequence>
<dbReference type="Pfam" id="PF08327">
    <property type="entry name" value="AHSA1"/>
    <property type="match status" value="1"/>
</dbReference>
<comment type="caution">
    <text evidence="3">The sequence shown here is derived from an EMBL/GenBank/DDBJ whole genome shotgun (WGS) entry which is preliminary data.</text>
</comment>
<evidence type="ECO:0000256" key="1">
    <source>
        <dbReference type="ARBA" id="ARBA00006817"/>
    </source>
</evidence>
<dbReference type="EMBL" id="SHLA01000001">
    <property type="protein sequence ID" value="RZU62934.1"/>
    <property type="molecule type" value="Genomic_DNA"/>
</dbReference>
<dbReference type="InterPro" id="IPR013538">
    <property type="entry name" value="ASHA1/2-like_C"/>
</dbReference>
<proteinExistence type="inferred from homology"/>
<reference evidence="3 4" key="1">
    <citation type="submission" date="2019-02" db="EMBL/GenBank/DDBJ databases">
        <title>Sequencing the genomes of 1000 actinobacteria strains.</title>
        <authorList>
            <person name="Klenk H.-P."/>
        </authorList>
    </citation>
    <scope>NUCLEOTIDE SEQUENCE [LARGE SCALE GENOMIC DNA]</scope>
    <source>
        <strain evidence="3 4">DSM 17364</strain>
    </source>
</reference>
<dbReference type="SUPFAM" id="SSF55961">
    <property type="entry name" value="Bet v1-like"/>
    <property type="match status" value="1"/>
</dbReference>
<accession>A0A4Q8AFD9</accession>
<comment type="similarity">
    <text evidence="1">Belongs to the AHA1 family.</text>
</comment>